<proteinExistence type="predicted"/>
<organism evidence="1 2">
    <name type="scientific">Paspalum notatum var. saurae</name>
    <dbReference type="NCBI Taxonomy" id="547442"/>
    <lineage>
        <taxon>Eukaryota</taxon>
        <taxon>Viridiplantae</taxon>
        <taxon>Streptophyta</taxon>
        <taxon>Embryophyta</taxon>
        <taxon>Tracheophyta</taxon>
        <taxon>Spermatophyta</taxon>
        <taxon>Magnoliopsida</taxon>
        <taxon>Liliopsida</taxon>
        <taxon>Poales</taxon>
        <taxon>Poaceae</taxon>
        <taxon>PACMAD clade</taxon>
        <taxon>Panicoideae</taxon>
        <taxon>Andropogonodae</taxon>
        <taxon>Paspaleae</taxon>
        <taxon>Paspalinae</taxon>
        <taxon>Paspalum</taxon>
    </lineage>
</organism>
<reference evidence="1 2" key="1">
    <citation type="submission" date="2024-02" db="EMBL/GenBank/DDBJ databases">
        <title>High-quality chromosome-scale genome assembly of Pensacola bahiagrass (Paspalum notatum Flugge var. saurae).</title>
        <authorList>
            <person name="Vega J.M."/>
            <person name="Podio M."/>
            <person name="Orjuela J."/>
            <person name="Siena L.A."/>
            <person name="Pessino S.C."/>
            <person name="Combes M.C."/>
            <person name="Mariac C."/>
            <person name="Albertini E."/>
            <person name="Pupilli F."/>
            <person name="Ortiz J.P.A."/>
            <person name="Leblanc O."/>
        </authorList>
    </citation>
    <scope>NUCLEOTIDE SEQUENCE [LARGE SCALE GENOMIC DNA]</scope>
    <source>
        <strain evidence="1">R1</strain>
        <tissue evidence="1">Leaf</tissue>
    </source>
</reference>
<keyword evidence="2" id="KW-1185">Reference proteome</keyword>
<name>A0AAQ3TQT0_PASNO</name>
<evidence type="ECO:0000313" key="1">
    <source>
        <dbReference type="EMBL" id="WVZ76372.1"/>
    </source>
</evidence>
<dbReference type="AlphaFoldDB" id="A0AAQ3TQT0"/>
<accession>A0AAQ3TQT0</accession>
<dbReference type="EMBL" id="CP144749">
    <property type="protein sequence ID" value="WVZ76372.1"/>
    <property type="molecule type" value="Genomic_DNA"/>
</dbReference>
<dbReference type="Proteomes" id="UP001341281">
    <property type="component" value="Chromosome 05"/>
</dbReference>
<protein>
    <submittedName>
        <fullName evidence="1">Uncharacterized protein</fullName>
    </submittedName>
</protein>
<evidence type="ECO:0000313" key="2">
    <source>
        <dbReference type="Proteomes" id="UP001341281"/>
    </source>
</evidence>
<gene>
    <name evidence="1" type="ORF">U9M48_024350</name>
</gene>
<sequence length="87" mass="9820">MGMMKILENQLSQLAEQLPNKNEGKLPGQPQSKESLKAITIRSRKETRDLEIPTRLASSMEAEAQIEDKPEVIVEDTRILPEKSGFE</sequence>